<sequence length="634" mass="69904">MTSPMQARGRPLDKDDGDGPRWTFTAAALAALIAYCAMDDYGVLHGDFAVRDAAYILNNQVVQGGLDWKTSILTRDARGDPLGAPHSRQEFRPLTTLSFRANAIFSDEMDTYLYHLTNLVLHTSITFLVGLALGALVFGHDRFHATFAATIMFALHPIHVEAVANAAGRDELLMSFFYLCGMLWYARWTAEASLLKAVIGHLGAGTMMALSIFSKESGIMLSLALTIYELALTFKPRHVLGARMPQTMRNLSFIAVWTSVVFYLRTSYLGLDLVGAPVSPEDNIVGTARDDPMTLALSTSWIYCLYLQDLVYPDYKSYSADWSGESIVLVRSLGDPRCMFIGVFWAALTLLSIGALKLSPRSRHAWLIGFGSLTIPPFLMSSNIFFPAEHTKADRFLYLPSVGVCILFGVIFERLALLDARLGKYASRVLRSIVAVWCCAWVAAMYWRNTLWSSPLRVWELSLSNNPGSTPARINAARQMNQVGSLHAAEILLRPLIGMNSPPDVITLYSSVAADLGNCTFVTDILDASVGKANKELEEAIKDHPDDLAQERRNLSNMLTAYGVCMVLQDIPAAGKVLYSAAVADPTNAFALEQGSNLLRRVELIKMQNARQQQQVELQAQVKDLLKKSAPQVV</sequence>
<protein>
    <submittedName>
        <fullName evidence="6">Transmembrane and TPR repeat-containing protein 4</fullName>
    </submittedName>
</protein>
<feature type="transmembrane region" description="Helical" evidence="4">
    <location>
        <begin position="119"/>
        <end position="137"/>
    </location>
</feature>
<evidence type="ECO:0000256" key="3">
    <source>
        <dbReference type="ARBA" id="ARBA00023136"/>
    </source>
</evidence>
<reference evidence="6 7" key="1">
    <citation type="submission" date="2017-12" db="EMBL/GenBank/DDBJ databases">
        <title>Sequencing, de novo assembly and annotation of complete genome of a new Thraustochytrid species, strain FCC1311.</title>
        <authorList>
            <person name="Sedici K."/>
            <person name="Godart F."/>
            <person name="Aiese Cigliano R."/>
            <person name="Sanseverino W."/>
            <person name="Barakat M."/>
            <person name="Ortet P."/>
            <person name="Marechal E."/>
            <person name="Cagnac O."/>
            <person name="Amato A."/>
        </authorList>
    </citation>
    <scope>NUCLEOTIDE SEQUENCE [LARGE SCALE GENOMIC DNA]</scope>
</reference>
<feature type="transmembrane region" description="Helical" evidence="4">
    <location>
        <begin position="365"/>
        <end position="386"/>
    </location>
</feature>
<evidence type="ECO:0000313" key="6">
    <source>
        <dbReference type="EMBL" id="GBG34099.1"/>
    </source>
</evidence>
<evidence type="ECO:0000256" key="1">
    <source>
        <dbReference type="ARBA" id="ARBA00022737"/>
    </source>
</evidence>
<feature type="domain" description="DUF1736" evidence="5">
    <location>
        <begin position="290"/>
        <end position="348"/>
    </location>
</feature>
<proteinExistence type="predicted"/>
<comment type="caution">
    <text evidence="6">The sequence shown here is derived from an EMBL/GenBank/DDBJ whole genome shotgun (WGS) entry which is preliminary data.</text>
</comment>
<dbReference type="InParanoid" id="A0A2R5GUV0"/>
<dbReference type="Pfam" id="PF08409">
    <property type="entry name" value="TMTC_DUF1736"/>
    <property type="match status" value="1"/>
</dbReference>
<keyword evidence="4" id="KW-1133">Transmembrane helix</keyword>
<feature type="transmembrane region" description="Helical" evidence="4">
    <location>
        <begin position="251"/>
        <end position="271"/>
    </location>
</feature>
<feature type="transmembrane region" description="Helical" evidence="4">
    <location>
        <begin position="398"/>
        <end position="417"/>
    </location>
</feature>
<name>A0A2R5GUV0_9STRA</name>
<keyword evidence="3 4" id="KW-0472">Membrane</keyword>
<organism evidence="6 7">
    <name type="scientific">Hondaea fermentalgiana</name>
    <dbReference type="NCBI Taxonomy" id="2315210"/>
    <lineage>
        <taxon>Eukaryota</taxon>
        <taxon>Sar</taxon>
        <taxon>Stramenopiles</taxon>
        <taxon>Bigyra</taxon>
        <taxon>Labyrinthulomycetes</taxon>
        <taxon>Thraustochytrida</taxon>
        <taxon>Thraustochytriidae</taxon>
        <taxon>Hondaea</taxon>
    </lineage>
</organism>
<dbReference type="PANTHER" id="PTHR44227">
    <property type="match status" value="1"/>
</dbReference>
<evidence type="ECO:0000256" key="2">
    <source>
        <dbReference type="ARBA" id="ARBA00022803"/>
    </source>
</evidence>
<gene>
    <name evidence="6" type="ORF">FCC1311_103222</name>
</gene>
<feature type="transmembrane region" description="Helical" evidence="4">
    <location>
        <begin position="172"/>
        <end position="188"/>
    </location>
</feature>
<keyword evidence="4 6" id="KW-0812">Transmembrane</keyword>
<keyword evidence="7" id="KW-1185">Reference proteome</keyword>
<keyword evidence="1" id="KW-0677">Repeat</keyword>
<dbReference type="PANTHER" id="PTHR44227:SF3">
    <property type="entry name" value="PROTEIN O-MANNOSYL-TRANSFERASE TMTC4"/>
    <property type="match status" value="1"/>
</dbReference>
<dbReference type="Proteomes" id="UP000241890">
    <property type="component" value="Unassembled WGS sequence"/>
</dbReference>
<feature type="transmembrane region" description="Helical" evidence="4">
    <location>
        <begin position="143"/>
        <end position="160"/>
    </location>
</feature>
<feature type="transmembrane region" description="Helical" evidence="4">
    <location>
        <begin position="429"/>
        <end position="447"/>
    </location>
</feature>
<dbReference type="OrthoDB" id="66906at2759"/>
<evidence type="ECO:0000256" key="4">
    <source>
        <dbReference type="SAM" id="Phobius"/>
    </source>
</evidence>
<dbReference type="AlphaFoldDB" id="A0A2R5GUV0"/>
<accession>A0A2R5GUV0</accession>
<dbReference type="EMBL" id="BEYU01000180">
    <property type="protein sequence ID" value="GBG34099.1"/>
    <property type="molecule type" value="Genomic_DNA"/>
</dbReference>
<evidence type="ECO:0000259" key="5">
    <source>
        <dbReference type="Pfam" id="PF08409"/>
    </source>
</evidence>
<keyword evidence="2" id="KW-0802">TPR repeat</keyword>
<evidence type="ECO:0000313" key="7">
    <source>
        <dbReference type="Proteomes" id="UP000241890"/>
    </source>
</evidence>
<dbReference type="InterPro" id="IPR013618">
    <property type="entry name" value="TMTC_DUF1736"/>
</dbReference>
<feature type="transmembrane region" description="Helical" evidence="4">
    <location>
        <begin position="339"/>
        <end position="358"/>
    </location>
</feature>
<dbReference type="InterPro" id="IPR052346">
    <property type="entry name" value="O-mannosyl-transferase_TMTC"/>
</dbReference>